<evidence type="ECO:0000313" key="2">
    <source>
        <dbReference type="Proteomes" id="UP001238163"/>
    </source>
</evidence>
<dbReference type="InterPro" id="IPR002187">
    <property type="entry name" value="N-reg_PII"/>
</dbReference>
<evidence type="ECO:0000313" key="1">
    <source>
        <dbReference type="EMBL" id="MDQ0291934.1"/>
    </source>
</evidence>
<protein>
    <submittedName>
        <fullName evidence="1">Nitrogen regulatory protein PII</fullName>
    </submittedName>
</protein>
<dbReference type="SUPFAM" id="SSF54913">
    <property type="entry name" value="GlnB-like"/>
    <property type="match status" value="1"/>
</dbReference>
<dbReference type="GO" id="GO:0006808">
    <property type="term" value="P:regulation of nitrogen utilization"/>
    <property type="evidence" value="ECO:0007669"/>
    <property type="project" value="InterPro"/>
</dbReference>
<keyword evidence="2" id="KW-1185">Reference proteome</keyword>
<gene>
    <name evidence="1" type="ORF">J3R75_004041</name>
</gene>
<dbReference type="Gene3D" id="3.30.70.120">
    <property type="match status" value="1"/>
</dbReference>
<dbReference type="RefSeq" id="WP_307265411.1">
    <property type="nucleotide sequence ID" value="NZ_JAUSVL010000001.1"/>
</dbReference>
<dbReference type="PROSITE" id="PS51343">
    <property type="entry name" value="PII_GLNB_DOM"/>
    <property type="match status" value="1"/>
</dbReference>
<dbReference type="GO" id="GO:0030234">
    <property type="term" value="F:enzyme regulator activity"/>
    <property type="evidence" value="ECO:0007669"/>
    <property type="project" value="InterPro"/>
</dbReference>
<dbReference type="Pfam" id="PF00543">
    <property type="entry name" value="P-II"/>
    <property type="match status" value="1"/>
</dbReference>
<dbReference type="AlphaFoldDB" id="A0AAE3VKS7"/>
<comment type="caution">
    <text evidence="1">The sequence shown here is derived from an EMBL/GenBank/DDBJ whole genome shotgun (WGS) entry which is preliminary data.</text>
</comment>
<dbReference type="Proteomes" id="UP001238163">
    <property type="component" value="Unassembled WGS sequence"/>
</dbReference>
<sequence length="100" mass="11063">MKMIIIVFNISIQEEVHDAIDKLGVTCYTQWPRLVGKGVSSGPKMDDNVWPGANTALMIVTDDAMADKIMTTIQTIRDEIGTHEGIKAFQLPVEKMTGEI</sequence>
<organism evidence="1 2">
    <name type="scientific">Oligosphaera ethanolica</name>
    <dbReference type="NCBI Taxonomy" id="760260"/>
    <lineage>
        <taxon>Bacteria</taxon>
        <taxon>Pseudomonadati</taxon>
        <taxon>Lentisphaerota</taxon>
        <taxon>Oligosphaeria</taxon>
        <taxon>Oligosphaerales</taxon>
        <taxon>Oligosphaeraceae</taxon>
        <taxon>Oligosphaera</taxon>
    </lineage>
</organism>
<dbReference type="NCBIfam" id="NF045581">
    <property type="entry name" value="PG0541_fam"/>
    <property type="match status" value="1"/>
</dbReference>
<dbReference type="EMBL" id="JAUSVL010000001">
    <property type="protein sequence ID" value="MDQ0291934.1"/>
    <property type="molecule type" value="Genomic_DNA"/>
</dbReference>
<dbReference type="InterPro" id="IPR015867">
    <property type="entry name" value="N-reg_PII/ATP_PRibTrfase_C"/>
</dbReference>
<reference evidence="1" key="1">
    <citation type="submission" date="2023-07" db="EMBL/GenBank/DDBJ databases">
        <title>Genomic Encyclopedia of Type Strains, Phase IV (KMG-IV): sequencing the most valuable type-strain genomes for metagenomic binning, comparative biology and taxonomic classification.</title>
        <authorList>
            <person name="Goeker M."/>
        </authorList>
    </citation>
    <scope>NUCLEOTIDE SEQUENCE</scope>
    <source>
        <strain evidence="1">DSM 24202</strain>
    </source>
</reference>
<proteinExistence type="predicted"/>
<dbReference type="InterPro" id="IPR011322">
    <property type="entry name" value="N-reg_PII-like_a/b"/>
</dbReference>
<accession>A0AAE3VKS7</accession>
<name>A0AAE3VKS7_9BACT</name>